<gene>
    <name evidence="3" type="ORF">B4102_0882</name>
</gene>
<keyword evidence="4" id="KW-1185">Reference proteome</keyword>
<dbReference type="PANTHER" id="PTHR22946">
    <property type="entry name" value="DIENELACTONE HYDROLASE DOMAIN-CONTAINING PROTEIN-RELATED"/>
    <property type="match status" value="1"/>
</dbReference>
<comment type="caution">
    <text evidence="3">The sequence shown here is derived from an EMBL/GenBank/DDBJ whole genome shotgun (WGS) entry which is preliminary data.</text>
</comment>
<evidence type="ECO:0000259" key="2">
    <source>
        <dbReference type="Pfam" id="PF00326"/>
    </source>
</evidence>
<dbReference type="Pfam" id="PF00326">
    <property type="entry name" value="Peptidase_S9"/>
    <property type="match status" value="1"/>
</dbReference>
<dbReference type="OrthoDB" id="31158at2"/>
<sequence>MIIVDHPVIDSVPVLHVVKEELKERKLPFIIFVHGFESAKEHNLHYAYLLAEKGFRVVLPESLYHGERSAELNQHDLMFRFWEVIIQTIHELNILKNHYVHIGLADEDKIGVVGTSMGGIVTLGALTQYDWIKAAVSLMGSPYYVEFAKGQVQHFQELGVHIPFTEDELNEQYEALIPYDLSKHIEKLQNRPLMFWHGKKDQTVPYDPTFHFYNKIKERYNKHPEKLLFLTDEKSGHKVSREGLLKTVEWFDTWLS</sequence>
<dbReference type="InterPro" id="IPR050261">
    <property type="entry name" value="FrsA_esterase"/>
</dbReference>
<accession>A0A150KMK8</accession>
<organism evidence="3 4">
    <name type="scientific">Heyndrickxia sporothermodurans</name>
    <dbReference type="NCBI Taxonomy" id="46224"/>
    <lineage>
        <taxon>Bacteria</taxon>
        <taxon>Bacillati</taxon>
        <taxon>Bacillota</taxon>
        <taxon>Bacilli</taxon>
        <taxon>Bacillales</taxon>
        <taxon>Bacillaceae</taxon>
        <taxon>Heyndrickxia</taxon>
    </lineage>
</organism>
<proteinExistence type="predicted"/>
<name>A0A150KMK8_9BACI</name>
<dbReference type="GO" id="GO:0006508">
    <property type="term" value="P:proteolysis"/>
    <property type="evidence" value="ECO:0007669"/>
    <property type="project" value="InterPro"/>
</dbReference>
<dbReference type="GeneID" id="62498761"/>
<evidence type="ECO:0000256" key="1">
    <source>
        <dbReference type="ARBA" id="ARBA00022801"/>
    </source>
</evidence>
<dbReference type="EMBL" id="LQYN01000086">
    <property type="protein sequence ID" value="KYC97227.1"/>
    <property type="molecule type" value="Genomic_DNA"/>
</dbReference>
<dbReference type="PATRIC" id="fig|46224.3.peg.4291"/>
<dbReference type="Gene3D" id="3.40.50.1820">
    <property type="entry name" value="alpha/beta hydrolase"/>
    <property type="match status" value="1"/>
</dbReference>
<dbReference type="InterPro" id="IPR029058">
    <property type="entry name" value="AB_hydrolase_fold"/>
</dbReference>
<dbReference type="PANTHER" id="PTHR22946:SF9">
    <property type="entry name" value="POLYKETIDE TRANSFERASE AF380"/>
    <property type="match status" value="1"/>
</dbReference>
<dbReference type="Proteomes" id="UP000075666">
    <property type="component" value="Unassembled WGS sequence"/>
</dbReference>
<dbReference type="SUPFAM" id="SSF53474">
    <property type="entry name" value="alpha/beta-Hydrolases"/>
    <property type="match status" value="1"/>
</dbReference>
<reference evidence="3 4" key="1">
    <citation type="submission" date="2016-01" db="EMBL/GenBank/DDBJ databases">
        <title>Genome Sequences of Twelve Sporeforming Bacillus Species Isolated from Foods.</title>
        <authorList>
            <person name="Berendsen E.M."/>
            <person name="Wells-Bennik M.H."/>
            <person name="Krawcyk A.O."/>
            <person name="De Jong A."/>
            <person name="Holsappel S."/>
            <person name="Eijlander R.T."/>
            <person name="Kuipers O.P."/>
        </authorList>
    </citation>
    <scope>NUCLEOTIDE SEQUENCE [LARGE SCALE GENOMIC DNA]</scope>
    <source>
        <strain evidence="3 4">B4102</strain>
    </source>
</reference>
<keyword evidence="1" id="KW-0378">Hydrolase</keyword>
<dbReference type="InterPro" id="IPR001375">
    <property type="entry name" value="Peptidase_S9_cat"/>
</dbReference>
<protein>
    <recommendedName>
        <fullName evidence="2">Peptidase S9 prolyl oligopeptidase catalytic domain-containing protein</fullName>
    </recommendedName>
</protein>
<dbReference type="AlphaFoldDB" id="A0A150KMK8"/>
<dbReference type="GO" id="GO:0008236">
    <property type="term" value="F:serine-type peptidase activity"/>
    <property type="evidence" value="ECO:0007669"/>
    <property type="project" value="InterPro"/>
</dbReference>
<dbReference type="GO" id="GO:0052689">
    <property type="term" value="F:carboxylic ester hydrolase activity"/>
    <property type="evidence" value="ECO:0007669"/>
    <property type="project" value="UniProtKB-ARBA"/>
</dbReference>
<evidence type="ECO:0000313" key="4">
    <source>
        <dbReference type="Proteomes" id="UP000075666"/>
    </source>
</evidence>
<dbReference type="RefSeq" id="WP_066234096.1">
    <property type="nucleotide sequence ID" value="NZ_LQYN01000086.1"/>
</dbReference>
<evidence type="ECO:0000313" key="3">
    <source>
        <dbReference type="EMBL" id="KYC97227.1"/>
    </source>
</evidence>
<dbReference type="STRING" id="46224.B4102_0882"/>
<feature type="domain" description="Peptidase S9 prolyl oligopeptidase catalytic" evidence="2">
    <location>
        <begin position="98"/>
        <end position="255"/>
    </location>
</feature>